<reference evidence="1" key="1">
    <citation type="submission" date="2016-07" db="EMBL/GenBank/DDBJ databases">
        <title>De novo transcriptome assembly of four accessions of the metal hyperaccumulator plant Noccaea caerulescens.</title>
        <authorList>
            <person name="Blande D."/>
            <person name="Halimaa P."/>
            <person name="Tervahauta A.I."/>
            <person name="Aarts M.G."/>
            <person name="Karenlampi S.O."/>
        </authorList>
    </citation>
    <scope>NUCLEOTIDE SEQUENCE</scope>
</reference>
<sequence length="109" mass="12679">MSCIKMYMSCKFKIFSLVKYLAMASEAVKYMPIHGGTTAAADIKSFFSALKPQLLVHLLHKQLRRLQQYPPFLSPLIPRTEFLSWKIVFYRVLSRCFGKDQFSIYDCSI</sequence>
<protein>
    <submittedName>
        <fullName evidence="1">Uncharacterized protein</fullName>
    </submittedName>
</protein>
<name>A0A1J3G285_NOCCA</name>
<dbReference type="EMBL" id="GEVL01011505">
    <property type="protein sequence ID" value="JAU65836.1"/>
    <property type="molecule type" value="Transcribed_RNA"/>
</dbReference>
<dbReference type="EMBL" id="GEVK01002657">
    <property type="protein sequence ID" value="JAU50175.1"/>
    <property type="molecule type" value="Transcribed_RNA"/>
</dbReference>
<organism evidence="1">
    <name type="scientific">Noccaea caerulescens</name>
    <name type="common">Alpine penny-cress</name>
    <name type="synonym">Thlaspi caerulescens</name>
    <dbReference type="NCBI Taxonomy" id="107243"/>
    <lineage>
        <taxon>Eukaryota</taxon>
        <taxon>Viridiplantae</taxon>
        <taxon>Streptophyta</taxon>
        <taxon>Embryophyta</taxon>
        <taxon>Tracheophyta</taxon>
        <taxon>Spermatophyta</taxon>
        <taxon>Magnoliopsida</taxon>
        <taxon>eudicotyledons</taxon>
        <taxon>Gunneridae</taxon>
        <taxon>Pentapetalae</taxon>
        <taxon>rosids</taxon>
        <taxon>malvids</taxon>
        <taxon>Brassicales</taxon>
        <taxon>Brassicaceae</taxon>
        <taxon>Coluteocarpeae</taxon>
        <taxon>Noccaea</taxon>
    </lineage>
</organism>
<dbReference type="AlphaFoldDB" id="A0A1J3G285"/>
<evidence type="ECO:0000313" key="2">
    <source>
        <dbReference type="EMBL" id="JAU65836.1"/>
    </source>
</evidence>
<proteinExistence type="predicted"/>
<gene>
    <name evidence="1" type="ORF">LC_TR899_c0_g1_i1_g.2343</name>
    <name evidence="2" type="ORF">LE_TR14418_c0_g1_i1_g.45713</name>
</gene>
<evidence type="ECO:0000313" key="1">
    <source>
        <dbReference type="EMBL" id="JAU50175.1"/>
    </source>
</evidence>
<accession>A0A1J3G285</accession>